<dbReference type="PROSITE" id="PS00678">
    <property type="entry name" value="WD_REPEATS_1"/>
    <property type="match status" value="1"/>
</dbReference>
<accession>A0A061SGK6</accession>
<dbReference type="PANTHER" id="PTHR47822">
    <property type="entry name" value="CARBOHYDRATE BINDING DOMAIN CONTAINING PROTEIN"/>
    <property type="match status" value="1"/>
</dbReference>
<dbReference type="InterPro" id="IPR036322">
    <property type="entry name" value="WD40_repeat_dom_sf"/>
</dbReference>
<keyword evidence="1 3" id="KW-0853">WD repeat</keyword>
<dbReference type="AlphaFoldDB" id="A0A061SGK6"/>
<proteinExistence type="predicted"/>
<dbReference type="EMBL" id="GBEZ01001561">
    <property type="protein sequence ID" value="JAC83423.1"/>
    <property type="molecule type" value="Transcribed_RNA"/>
</dbReference>
<dbReference type="PANTHER" id="PTHR47822:SF2">
    <property type="entry name" value="F-BOX AND WD-40 DOMAIN PROTEIN 7"/>
    <property type="match status" value="1"/>
</dbReference>
<evidence type="ECO:0000256" key="3">
    <source>
        <dbReference type="PROSITE-ProRule" id="PRU00221"/>
    </source>
</evidence>
<feature type="repeat" description="WD" evidence="3">
    <location>
        <begin position="228"/>
        <end position="270"/>
    </location>
</feature>
<reference evidence="4" key="1">
    <citation type="submission" date="2014-05" db="EMBL/GenBank/DDBJ databases">
        <title>The transcriptome of the halophilic microalga Tetraselmis sp. GSL018 isolated from the Great Salt Lake, Utah.</title>
        <authorList>
            <person name="Jinkerson R.E."/>
            <person name="D'Adamo S."/>
            <person name="Posewitz M.C."/>
        </authorList>
    </citation>
    <scope>NUCLEOTIDE SEQUENCE</scope>
    <source>
        <strain evidence="4">GSL018</strain>
    </source>
</reference>
<gene>
    <name evidence="4" type="ORF">TSPGSL018_3395</name>
</gene>
<dbReference type="InterPro" id="IPR019775">
    <property type="entry name" value="WD40_repeat_CS"/>
</dbReference>
<organism evidence="4">
    <name type="scientific">Tetraselmis sp. GSL018</name>
    <dbReference type="NCBI Taxonomy" id="582737"/>
    <lineage>
        <taxon>Eukaryota</taxon>
        <taxon>Viridiplantae</taxon>
        <taxon>Chlorophyta</taxon>
        <taxon>core chlorophytes</taxon>
        <taxon>Chlorodendrophyceae</taxon>
        <taxon>Chlorodendrales</taxon>
        <taxon>Chlorodendraceae</taxon>
        <taxon>Tetraselmis</taxon>
    </lineage>
</organism>
<keyword evidence="2" id="KW-0677">Repeat</keyword>
<dbReference type="InterPro" id="IPR015943">
    <property type="entry name" value="WD40/YVTN_repeat-like_dom_sf"/>
</dbReference>
<name>A0A061SGK6_9CHLO</name>
<evidence type="ECO:0000256" key="2">
    <source>
        <dbReference type="ARBA" id="ARBA00022737"/>
    </source>
</evidence>
<dbReference type="Pfam" id="PF00400">
    <property type="entry name" value="WD40"/>
    <property type="match status" value="3"/>
</dbReference>
<dbReference type="Gene3D" id="2.130.10.10">
    <property type="entry name" value="YVTN repeat-like/Quinoprotein amine dehydrogenase"/>
    <property type="match status" value="2"/>
</dbReference>
<dbReference type="InterPro" id="IPR001680">
    <property type="entry name" value="WD40_rpt"/>
</dbReference>
<dbReference type="SUPFAM" id="SSF50978">
    <property type="entry name" value="WD40 repeat-like"/>
    <property type="match status" value="1"/>
</dbReference>
<evidence type="ECO:0000256" key="1">
    <source>
        <dbReference type="ARBA" id="ARBA00022574"/>
    </source>
</evidence>
<dbReference type="PROSITE" id="PS50294">
    <property type="entry name" value="WD_REPEATS_REGION"/>
    <property type="match status" value="1"/>
</dbReference>
<evidence type="ECO:0000313" key="4">
    <source>
        <dbReference type="EMBL" id="JAC83423.1"/>
    </source>
</evidence>
<dbReference type="PROSITE" id="PS50082">
    <property type="entry name" value="WD_REPEATS_2"/>
    <property type="match status" value="1"/>
</dbReference>
<protein>
    <submittedName>
        <fullName evidence="4">Wd repeat protein</fullName>
    </submittedName>
</protein>
<dbReference type="SMART" id="SM00320">
    <property type="entry name" value="WD40"/>
    <property type="match status" value="3"/>
</dbReference>
<sequence>MSHNIQVESYADQYDSDEPLGSNVSLTTSALKSLETSAIAWRESCFEEEELCPLQNRQADQTRELVPRLIHSFGDEASHEALCCAVSPDGHAVAAGCRDGRVRVVASRPGGGLLHTLGDPNPHVSEPSCTALRWRPETWHAGETRNVLIACKGGEVLHVHATSGFVLSRTDEGGNHIHCLATCADEPMFATAGDDRGVRVYDARGARLVADLRDARVGSMAAHAHASPEGHSNSVYAVAWVPSDCNLLLSGGWDNTVLAWDLRARRPARSIFGPHICGDALDARNGEVLTGSWRERNPLQLWDLGTGRLRTNLPLRCPDGEPTLLYSAKFAPSGDIVAGGSGRRPALHVMPQSRESLGAAPAESPVHAVDVHQTAEAAVAVAGCAREILCVEL</sequence>